<proteinExistence type="predicted"/>
<dbReference type="PANTHER" id="PTHR48081">
    <property type="entry name" value="AB HYDROLASE SUPERFAMILY PROTEIN C4A8.06C"/>
    <property type="match status" value="1"/>
</dbReference>
<dbReference type="Proteomes" id="UP001500909">
    <property type="component" value="Unassembled WGS sequence"/>
</dbReference>
<dbReference type="InterPro" id="IPR050300">
    <property type="entry name" value="GDXG_lipolytic_enzyme"/>
</dbReference>
<feature type="domain" description="Alpha/beta hydrolase fold-3" evidence="2">
    <location>
        <begin position="78"/>
        <end position="276"/>
    </location>
</feature>
<evidence type="ECO:0000313" key="3">
    <source>
        <dbReference type="EMBL" id="GAA0447814.1"/>
    </source>
</evidence>
<comment type="caution">
    <text evidence="3">The sequence shown here is derived from an EMBL/GenBank/DDBJ whole genome shotgun (WGS) entry which is preliminary data.</text>
</comment>
<evidence type="ECO:0000256" key="1">
    <source>
        <dbReference type="ARBA" id="ARBA00022801"/>
    </source>
</evidence>
<keyword evidence="4" id="KW-1185">Reference proteome</keyword>
<dbReference type="InterPro" id="IPR029058">
    <property type="entry name" value="AB_hydrolase_fold"/>
</dbReference>
<dbReference type="SUPFAM" id="SSF53474">
    <property type="entry name" value="alpha/beta-Hydrolases"/>
    <property type="match status" value="1"/>
</dbReference>
<accession>A0ABN0ZHN2</accession>
<reference evidence="3 4" key="1">
    <citation type="journal article" date="2019" name="Int. J. Syst. Evol. Microbiol.">
        <title>The Global Catalogue of Microorganisms (GCM) 10K type strain sequencing project: providing services to taxonomists for standard genome sequencing and annotation.</title>
        <authorList>
            <consortium name="The Broad Institute Genomics Platform"/>
            <consortium name="The Broad Institute Genome Sequencing Center for Infectious Disease"/>
            <person name="Wu L."/>
            <person name="Ma J."/>
        </authorList>
    </citation>
    <scope>NUCLEOTIDE SEQUENCE [LARGE SCALE GENOMIC DNA]</scope>
    <source>
        <strain evidence="3 4">JCM 4805</strain>
    </source>
</reference>
<name>A0ABN0ZHN2_9ACTN</name>
<dbReference type="InterPro" id="IPR013094">
    <property type="entry name" value="AB_hydrolase_3"/>
</dbReference>
<dbReference type="Gene3D" id="3.40.50.1820">
    <property type="entry name" value="alpha/beta hydrolase"/>
    <property type="match status" value="1"/>
</dbReference>
<dbReference type="RefSeq" id="WP_346093255.1">
    <property type="nucleotide sequence ID" value="NZ_BAAABY010000009.1"/>
</dbReference>
<organism evidence="3 4">
    <name type="scientific">Streptomyces olivaceiscleroticus</name>
    <dbReference type="NCBI Taxonomy" id="68245"/>
    <lineage>
        <taxon>Bacteria</taxon>
        <taxon>Bacillati</taxon>
        <taxon>Actinomycetota</taxon>
        <taxon>Actinomycetes</taxon>
        <taxon>Kitasatosporales</taxon>
        <taxon>Streptomycetaceae</taxon>
        <taxon>Streptomyces</taxon>
    </lineage>
</organism>
<dbReference type="EMBL" id="BAAABY010000009">
    <property type="protein sequence ID" value="GAA0447814.1"/>
    <property type="molecule type" value="Genomic_DNA"/>
</dbReference>
<dbReference type="GO" id="GO:0016787">
    <property type="term" value="F:hydrolase activity"/>
    <property type="evidence" value="ECO:0007669"/>
    <property type="project" value="UniProtKB-KW"/>
</dbReference>
<dbReference type="Pfam" id="PF07859">
    <property type="entry name" value="Abhydrolase_3"/>
    <property type="match status" value="1"/>
</dbReference>
<gene>
    <name evidence="3" type="ORF">GCM10010361_09660</name>
</gene>
<dbReference type="PANTHER" id="PTHR48081:SF8">
    <property type="entry name" value="ALPHA_BETA HYDROLASE FOLD-3 DOMAIN-CONTAINING PROTEIN-RELATED"/>
    <property type="match status" value="1"/>
</dbReference>
<sequence>MPSFSSRALLLIASALGHKMGYRDLEEVRRKVEKQQRRPAAFGPPRRLDRHCRVTAHFRHGWPCYEVAPRAGDAGVQVLYLHGGAYIEEIGDNHWNLIEQLVTDGSARVIVPVHPLAPRGTAATVVPDLTALAGRLTADRSLPTVFMGDSAGGGLSVTLAQRLRDTGSTPPDELVLISPWLDVVMDNPALADLLPHDPMLGVEALRYCGSLWAGELDLAHPWVSPLRGELAGLPRTTVFAGTRDILTADARRFRDRATAEGVEVDFAEAAGQIHVYPLWPTAEGHQARRHLLASLPAPAGSPLVKR</sequence>
<keyword evidence="1 3" id="KW-0378">Hydrolase</keyword>
<protein>
    <submittedName>
        <fullName evidence="3">Alpha/beta hydrolase fold domain-containing protein</fullName>
    </submittedName>
</protein>
<evidence type="ECO:0000313" key="4">
    <source>
        <dbReference type="Proteomes" id="UP001500909"/>
    </source>
</evidence>
<evidence type="ECO:0000259" key="2">
    <source>
        <dbReference type="Pfam" id="PF07859"/>
    </source>
</evidence>